<keyword evidence="4" id="KW-1185">Reference proteome</keyword>
<dbReference type="OrthoDB" id="198978at2"/>
<feature type="domain" description="Ysc84 actin-binding" evidence="2">
    <location>
        <begin position="111"/>
        <end position="194"/>
    </location>
</feature>
<name>A0A4R3UQP3_9BURK</name>
<feature type="chain" id="PRO_5021024745" evidence="1">
    <location>
        <begin position="25"/>
        <end position="198"/>
    </location>
</feature>
<protein>
    <submittedName>
        <fullName evidence="3">Lipid-binding SYLF domain-containing protein</fullName>
    </submittedName>
</protein>
<dbReference type="InterPro" id="IPR007461">
    <property type="entry name" value="Ysc84_actin-binding"/>
</dbReference>
<evidence type="ECO:0000259" key="2">
    <source>
        <dbReference type="Pfam" id="PF04366"/>
    </source>
</evidence>
<feature type="signal peptide" evidence="1">
    <location>
        <begin position="1"/>
        <end position="24"/>
    </location>
</feature>
<organism evidence="3 4">
    <name type="scientific">Paracandidimonas soli</name>
    <dbReference type="NCBI Taxonomy" id="1917182"/>
    <lineage>
        <taxon>Bacteria</taxon>
        <taxon>Pseudomonadati</taxon>
        <taxon>Pseudomonadota</taxon>
        <taxon>Betaproteobacteria</taxon>
        <taxon>Burkholderiales</taxon>
        <taxon>Alcaligenaceae</taxon>
        <taxon>Paracandidimonas</taxon>
    </lineage>
</organism>
<dbReference type="RefSeq" id="WP_132478184.1">
    <property type="nucleotide sequence ID" value="NZ_JBHRVM010000001.1"/>
</dbReference>
<gene>
    <name evidence="3" type="ORF">EV686_11311</name>
</gene>
<keyword evidence="1" id="KW-0732">Signal</keyword>
<dbReference type="CDD" id="cd11524">
    <property type="entry name" value="SYLF"/>
    <property type="match status" value="1"/>
</dbReference>
<dbReference type="AlphaFoldDB" id="A0A4R3UQP3"/>
<dbReference type="Proteomes" id="UP000294692">
    <property type="component" value="Unassembled WGS sequence"/>
</dbReference>
<reference evidence="3 4" key="1">
    <citation type="submission" date="2019-03" db="EMBL/GenBank/DDBJ databases">
        <title>Genomic Encyclopedia of Type Strains, Phase IV (KMG-IV): sequencing the most valuable type-strain genomes for metagenomic binning, comparative biology and taxonomic classification.</title>
        <authorList>
            <person name="Goeker M."/>
        </authorList>
    </citation>
    <scope>NUCLEOTIDE SEQUENCE [LARGE SCALE GENOMIC DNA]</scope>
    <source>
        <strain evidence="3 4">DSM 100048</strain>
    </source>
</reference>
<dbReference type="PROSITE" id="PS51257">
    <property type="entry name" value="PROKAR_LIPOPROTEIN"/>
    <property type="match status" value="1"/>
</dbReference>
<proteinExistence type="predicted"/>
<evidence type="ECO:0000256" key="1">
    <source>
        <dbReference type="SAM" id="SignalP"/>
    </source>
</evidence>
<accession>A0A4R3UQP3</accession>
<evidence type="ECO:0000313" key="4">
    <source>
        <dbReference type="Proteomes" id="UP000294692"/>
    </source>
</evidence>
<dbReference type="EMBL" id="SMBX01000013">
    <property type="protein sequence ID" value="TCU92990.1"/>
    <property type="molecule type" value="Genomic_DNA"/>
</dbReference>
<dbReference type="Pfam" id="PF04366">
    <property type="entry name" value="Ysc84"/>
    <property type="match status" value="1"/>
</dbReference>
<comment type="caution">
    <text evidence="3">The sequence shown here is derived from an EMBL/GenBank/DDBJ whole genome shotgun (WGS) entry which is preliminary data.</text>
</comment>
<evidence type="ECO:0000313" key="3">
    <source>
        <dbReference type="EMBL" id="TCU92990.1"/>
    </source>
</evidence>
<sequence length="198" mass="20920">MRYETKNSLRPILASLMVAGAALAFTGCTTTPHTANQETAAEQREVIRNGYDRALSRLYAAAPESRELVQKAKGVLIFPSVIGASFIVGGEYGKGELRVNGQHAGYYSTGGGSIGFQGGAQSRATILLFMTQQALDDFRNSQGWTLGVDAKVAVADIGANGRIDTNTAKEPVIGFVLNNVGLAAGISLQGDRIQKIDL</sequence>